<proteinExistence type="predicted"/>
<dbReference type="InterPro" id="IPR047990">
    <property type="entry name" value="DLW39-like"/>
</dbReference>
<dbReference type="RefSeq" id="WP_017823507.1">
    <property type="nucleotide sequence ID" value="NZ_AORC01000011.1"/>
</dbReference>
<dbReference type="Proteomes" id="UP000019754">
    <property type="component" value="Unassembled WGS sequence"/>
</dbReference>
<name>A0A022KT29_9MICO</name>
<reference evidence="2 3" key="1">
    <citation type="journal article" date="2013" name="Genome Announc.">
        <title>Draft genome sequence of an Actinobacterium, Brachybacterium muris strain UCD-AY4.</title>
        <authorList>
            <person name="Lo J.R."/>
            <person name="Lang J.M."/>
            <person name="Darling A.E."/>
            <person name="Eisen J.A."/>
            <person name="Coil D.A."/>
        </authorList>
    </citation>
    <scope>NUCLEOTIDE SEQUENCE [LARGE SCALE GENOMIC DNA]</scope>
    <source>
        <strain evidence="2 3">UCD-AY4</strain>
    </source>
</reference>
<accession>A0A022KT29</accession>
<feature type="region of interest" description="Disordered" evidence="1">
    <location>
        <begin position="42"/>
        <end position="62"/>
    </location>
</feature>
<comment type="caution">
    <text evidence="2">The sequence shown here is derived from an EMBL/GenBank/DDBJ whole genome shotgun (WGS) entry which is preliminary data.</text>
</comment>
<dbReference type="AlphaFoldDB" id="A0A022KT29"/>
<evidence type="ECO:0000256" key="1">
    <source>
        <dbReference type="SAM" id="MobiDB-lite"/>
    </source>
</evidence>
<dbReference type="NCBIfam" id="NF038356">
    <property type="entry name" value="actino_DLW39"/>
    <property type="match status" value="1"/>
</dbReference>
<protein>
    <submittedName>
        <fullName evidence="2">Uncharacterized protein</fullName>
    </submittedName>
</protein>
<evidence type="ECO:0000313" key="2">
    <source>
        <dbReference type="EMBL" id="EYT48944.1"/>
    </source>
</evidence>
<organism evidence="2 3">
    <name type="scientific">Brachybacterium muris UCD-AY4</name>
    <dbReference type="NCBI Taxonomy" id="1249481"/>
    <lineage>
        <taxon>Bacteria</taxon>
        <taxon>Bacillati</taxon>
        <taxon>Actinomycetota</taxon>
        <taxon>Actinomycetes</taxon>
        <taxon>Micrococcales</taxon>
        <taxon>Dermabacteraceae</taxon>
        <taxon>Brachybacterium</taxon>
    </lineage>
</organism>
<sequence>MKKFVQIAAVLISSTVAGVLVWRKVESDRLRNDLWDEAESISAEQDAAKVSPQAQPVPAQRG</sequence>
<evidence type="ECO:0000313" key="3">
    <source>
        <dbReference type="Proteomes" id="UP000019754"/>
    </source>
</evidence>
<gene>
    <name evidence="2" type="ORF">D641_0109900</name>
</gene>
<dbReference type="OrthoDB" id="4794451at2"/>
<dbReference type="EMBL" id="AORC01000011">
    <property type="protein sequence ID" value="EYT48944.1"/>
    <property type="molecule type" value="Genomic_DNA"/>
</dbReference>
<keyword evidence="3" id="KW-1185">Reference proteome</keyword>
<dbReference type="HOGENOM" id="CLU_2987614_0_0_11"/>